<dbReference type="GO" id="GO:0006313">
    <property type="term" value="P:DNA transposition"/>
    <property type="evidence" value="ECO:0007669"/>
    <property type="project" value="InterPro"/>
</dbReference>
<sequence length="219" mass="25874">MPAKNSVKIYLEGGYYHLYNRGVEKREIFVDEHDYNTFLFLLKTYLLLPSKGSDPKTAYYSKKNLNGQIELLAYCLMPNHFHLLVRQKYRSAISDLMRCVNVNYVAYFNNKYERVGSLFQGKFKAVLVDSDSYLLHLSRYIHLNPASRGKNFADYNYSSYLDYLGKRQNSWLNPKFILDYFKSAERTKLRDYFSYQAFIEDYRVDSEGILGDLVIETDH</sequence>
<dbReference type="Pfam" id="PF01797">
    <property type="entry name" value="Y1_Tnp"/>
    <property type="match status" value="1"/>
</dbReference>
<accession>A0A1F5H4Z6</accession>
<reference evidence="2 3" key="1">
    <citation type="journal article" date="2016" name="Nat. Commun.">
        <title>Thousands of microbial genomes shed light on interconnected biogeochemical processes in an aquifer system.</title>
        <authorList>
            <person name="Anantharaman K."/>
            <person name="Brown C.T."/>
            <person name="Hug L.A."/>
            <person name="Sharon I."/>
            <person name="Castelle C.J."/>
            <person name="Probst A.J."/>
            <person name="Thomas B.C."/>
            <person name="Singh A."/>
            <person name="Wilkins M.J."/>
            <person name="Karaoz U."/>
            <person name="Brodie E.L."/>
            <person name="Williams K.H."/>
            <person name="Hubbard S.S."/>
            <person name="Banfield J.F."/>
        </authorList>
    </citation>
    <scope>NUCLEOTIDE SEQUENCE [LARGE SCALE GENOMIC DNA]</scope>
</reference>
<name>A0A1F5H4Z6_9BACT</name>
<dbReference type="EMBL" id="MFBT01000023">
    <property type="protein sequence ID" value="OGD99124.1"/>
    <property type="molecule type" value="Genomic_DNA"/>
</dbReference>
<dbReference type="Proteomes" id="UP000177039">
    <property type="component" value="Unassembled WGS sequence"/>
</dbReference>
<dbReference type="SMART" id="SM01321">
    <property type="entry name" value="Y1_Tnp"/>
    <property type="match status" value="1"/>
</dbReference>
<gene>
    <name evidence="2" type="ORF">A3B54_02830</name>
</gene>
<evidence type="ECO:0000259" key="1">
    <source>
        <dbReference type="SMART" id="SM01321"/>
    </source>
</evidence>
<dbReference type="GO" id="GO:0003677">
    <property type="term" value="F:DNA binding"/>
    <property type="evidence" value="ECO:0007669"/>
    <property type="project" value="InterPro"/>
</dbReference>
<dbReference type="PANTHER" id="PTHR34322:SF2">
    <property type="entry name" value="TRANSPOSASE IS200-LIKE DOMAIN-CONTAINING PROTEIN"/>
    <property type="match status" value="1"/>
</dbReference>
<dbReference type="InterPro" id="IPR002686">
    <property type="entry name" value="Transposase_17"/>
</dbReference>
<feature type="domain" description="Transposase IS200-like" evidence="1">
    <location>
        <begin position="11"/>
        <end position="144"/>
    </location>
</feature>
<evidence type="ECO:0000313" key="2">
    <source>
        <dbReference type="EMBL" id="OGD99124.1"/>
    </source>
</evidence>
<dbReference type="Gene3D" id="3.30.70.1290">
    <property type="entry name" value="Transposase IS200-like"/>
    <property type="match status" value="1"/>
</dbReference>
<proteinExistence type="predicted"/>
<dbReference type="PANTHER" id="PTHR34322">
    <property type="entry name" value="TRANSPOSASE, Y1_TNP DOMAIN-CONTAINING"/>
    <property type="match status" value="1"/>
</dbReference>
<organism evidence="2 3">
    <name type="scientific">Candidatus Curtissbacteria bacterium RIFCSPLOWO2_01_FULL_42_50</name>
    <dbReference type="NCBI Taxonomy" id="1797730"/>
    <lineage>
        <taxon>Bacteria</taxon>
        <taxon>Candidatus Curtissiibacteriota</taxon>
    </lineage>
</organism>
<comment type="caution">
    <text evidence="2">The sequence shown here is derived from an EMBL/GenBank/DDBJ whole genome shotgun (WGS) entry which is preliminary data.</text>
</comment>
<dbReference type="AlphaFoldDB" id="A0A1F5H4Z6"/>
<dbReference type="SUPFAM" id="SSF143422">
    <property type="entry name" value="Transposase IS200-like"/>
    <property type="match status" value="1"/>
</dbReference>
<protein>
    <recommendedName>
        <fullName evidence="1">Transposase IS200-like domain-containing protein</fullName>
    </recommendedName>
</protein>
<dbReference type="GO" id="GO:0004803">
    <property type="term" value="F:transposase activity"/>
    <property type="evidence" value="ECO:0007669"/>
    <property type="project" value="InterPro"/>
</dbReference>
<evidence type="ECO:0000313" key="3">
    <source>
        <dbReference type="Proteomes" id="UP000177039"/>
    </source>
</evidence>
<dbReference type="InterPro" id="IPR036515">
    <property type="entry name" value="Transposase_17_sf"/>
</dbReference>